<dbReference type="AlphaFoldDB" id="A0AAV5REB2"/>
<feature type="compositionally biased region" description="Basic and acidic residues" evidence="1">
    <location>
        <begin position="240"/>
        <end position="260"/>
    </location>
</feature>
<gene>
    <name evidence="2" type="ORF">DASB73_005090</name>
</gene>
<comment type="caution">
    <text evidence="2">The sequence shown here is derived from an EMBL/GenBank/DDBJ whole genome shotgun (WGS) entry which is preliminary data.</text>
</comment>
<feature type="region of interest" description="Disordered" evidence="1">
    <location>
        <begin position="584"/>
        <end position="693"/>
    </location>
</feature>
<feature type="region of interest" description="Disordered" evidence="1">
    <location>
        <begin position="327"/>
        <end position="563"/>
    </location>
</feature>
<dbReference type="EMBL" id="BTGC01000003">
    <property type="protein sequence ID" value="GMM49551.1"/>
    <property type="molecule type" value="Genomic_DNA"/>
</dbReference>
<name>A0AAV5REB2_STABA</name>
<feature type="compositionally biased region" description="Basic and acidic residues" evidence="1">
    <location>
        <begin position="387"/>
        <end position="410"/>
    </location>
</feature>
<evidence type="ECO:0000256" key="1">
    <source>
        <dbReference type="SAM" id="MobiDB-lite"/>
    </source>
</evidence>
<keyword evidence="3" id="KW-1185">Reference proteome</keyword>
<feature type="compositionally biased region" description="Polar residues" evidence="1">
    <location>
        <begin position="617"/>
        <end position="633"/>
    </location>
</feature>
<reference evidence="2 3" key="1">
    <citation type="journal article" date="2023" name="Elife">
        <title>Identification of key yeast species and microbe-microbe interactions impacting larval growth of Drosophila in the wild.</title>
        <authorList>
            <person name="Mure A."/>
            <person name="Sugiura Y."/>
            <person name="Maeda R."/>
            <person name="Honda K."/>
            <person name="Sakurai N."/>
            <person name="Takahashi Y."/>
            <person name="Watada M."/>
            <person name="Katoh T."/>
            <person name="Gotoh A."/>
            <person name="Gotoh Y."/>
            <person name="Taniguchi I."/>
            <person name="Nakamura K."/>
            <person name="Hayashi T."/>
            <person name="Katayama T."/>
            <person name="Uemura T."/>
            <person name="Hattori Y."/>
        </authorList>
    </citation>
    <scope>NUCLEOTIDE SEQUENCE [LARGE SCALE GENOMIC DNA]</scope>
    <source>
        <strain evidence="2 3">SB-73</strain>
    </source>
</reference>
<dbReference type="Proteomes" id="UP001362899">
    <property type="component" value="Unassembled WGS sequence"/>
</dbReference>
<protein>
    <submittedName>
        <fullName evidence="2">Uncharacterized protein</fullName>
    </submittedName>
</protein>
<organism evidence="2 3">
    <name type="scientific">Starmerella bacillaris</name>
    <name type="common">Yeast</name>
    <name type="synonym">Candida zemplinina</name>
    <dbReference type="NCBI Taxonomy" id="1247836"/>
    <lineage>
        <taxon>Eukaryota</taxon>
        <taxon>Fungi</taxon>
        <taxon>Dikarya</taxon>
        <taxon>Ascomycota</taxon>
        <taxon>Saccharomycotina</taxon>
        <taxon>Dipodascomycetes</taxon>
        <taxon>Dipodascales</taxon>
        <taxon>Trichomonascaceae</taxon>
        <taxon>Starmerella</taxon>
    </lineage>
</organism>
<evidence type="ECO:0000313" key="2">
    <source>
        <dbReference type="EMBL" id="GMM49551.1"/>
    </source>
</evidence>
<feature type="region of interest" description="Disordered" evidence="1">
    <location>
        <begin position="240"/>
        <end position="305"/>
    </location>
</feature>
<feature type="compositionally biased region" description="Polar residues" evidence="1">
    <location>
        <begin position="497"/>
        <end position="511"/>
    </location>
</feature>
<proteinExistence type="predicted"/>
<feature type="compositionally biased region" description="Polar residues" evidence="1">
    <location>
        <begin position="420"/>
        <end position="435"/>
    </location>
</feature>
<feature type="compositionally biased region" description="Basic and acidic residues" evidence="1">
    <location>
        <begin position="525"/>
        <end position="536"/>
    </location>
</feature>
<accession>A0AAV5REB2</accession>
<feature type="compositionally biased region" description="Basic and acidic residues" evidence="1">
    <location>
        <begin position="351"/>
        <end position="361"/>
    </location>
</feature>
<feature type="compositionally biased region" description="Basic and acidic residues" evidence="1">
    <location>
        <begin position="680"/>
        <end position="690"/>
    </location>
</feature>
<evidence type="ECO:0000313" key="3">
    <source>
        <dbReference type="Proteomes" id="UP001362899"/>
    </source>
</evidence>
<feature type="compositionally biased region" description="Basic and acidic residues" evidence="1">
    <location>
        <begin position="645"/>
        <end position="659"/>
    </location>
</feature>
<sequence>MVHGEPQLHSQSIMISHHLIMENIELLEQKYLDILRIKNNLINRIDQLEWYILRCGLELPASTDDVFVYASDSAHNRKRVRYSSASSNGERVTPITIAKRDSYEPEINNESLLNTTHKVSSHADNRNSREQSSAAPNLYNALPDTSDIQAQISAEVENRIAAELGNIQKTTKITIDEDLDIYKQQIHAQISDAIQKEMKEKFSDQLEEVRSHLRKEFQSLAVEQYSQHVLVPKESITSRTDRLESNQKVTDFESPKRTSDELIDDSSVSGGPRLIRSQSKQEFDTRIIMNPLDVQQSKPDEKSKDAPYALNELGESMDVSALHEPSFSDNHISTAEPREQIQEEVSNSLDASRRSQDHDYELSTFSDNRSSHYKEYNQRTGIGAYQSKKDDFTTDKHLYHNRPAENKEADSGNVKKTHSIESYSTSTPRKTSSPAVSKIRNKGRYPHASPLSVTDIDVARGSNQPEEKQQHYPSSPANISSREVPEMSSVLEKPQQPAATPSETQKLNSLPNKYPLDASTSIKKSLSDQDRSRDTRVGNIALSSPSDSEHINSPARESNNTEGFVLAKPNKQLSTQVNSLADESLINEKRNSNAELKPAEPIPSVQIKLAPTGPAEASTNKNVSSTPQKSLSSFVDVKANTEGVASRDPRLPMLEKSERSSTGTPSRLFRLSAVSSNVSSEDRATKEKSKTTYSKRNFVPRYAFLRDGDTSNFLPESRRD</sequence>
<feature type="compositionally biased region" description="Polar residues" evidence="1">
    <location>
        <begin position="471"/>
        <end position="481"/>
    </location>
</feature>